<dbReference type="RefSeq" id="WP_074295066.1">
    <property type="nucleotide sequence ID" value="NZ_FSRU01000001.1"/>
</dbReference>
<accession>A0A1N6HQD2</accession>
<keyword evidence="3" id="KW-1185">Reference proteome</keyword>
<reference evidence="2 3" key="1">
    <citation type="submission" date="2016-11" db="EMBL/GenBank/DDBJ databases">
        <authorList>
            <person name="Jaros S."/>
            <person name="Januszkiewicz K."/>
            <person name="Wedrychowicz H."/>
        </authorList>
    </citation>
    <scope>NUCLEOTIDE SEQUENCE [LARGE SCALE GENOMIC DNA]</scope>
    <source>
        <strain evidence="2 3">GAS95</strain>
    </source>
</reference>
<dbReference type="AlphaFoldDB" id="A0A1N6HQD2"/>
<evidence type="ECO:0000313" key="2">
    <source>
        <dbReference type="EMBL" id="SIO21875.1"/>
    </source>
</evidence>
<protein>
    <submittedName>
        <fullName evidence="2">Type III secretion protein HrpB7</fullName>
    </submittedName>
</protein>
<gene>
    <name evidence="2" type="ORF">SAMN05444165_1511</name>
</gene>
<feature type="compositionally biased region" description="Low complexity" evidence="1">
    <location>
        <begin position="167"/>
        <end position="177"/>
    </location>
</feature>
<dbReference type="Pfam" id="PF09486">
    <property type="entry name" value="HrpB7"/>
    <property type="match status" value="1"/>
</dbReference>
<evidence type="ECO:0000313" key="3">
    <source>
        <dbReference type="Proteomes" id="UP000185151"/>
    </source>
</evidence>
<sequence length="177" mass="19909">MAAAKGASGSRDRRIIALDRSCTRRRRLDDTLRATLAAQRNAHVSLEAARDAKAAQVEHEAGIQRFYQHRIDAMMTGTEAFSLEDMNGCRRYLEIVGERLRALEGELVHAEAAVQNSLAAQDKTRRDIALNQGRIDLCGERIQQIRRQHDEAADNASDEEAEETALARRFQQQRARA</sequence>
<feature type="region of interest" description="Disordered" evidence="1">
    <location>
        <begin position="148"/>
        <end position="177"/>
    </location>
</feature>
<dbReference type="Proteomes" id="UP000185151">
    <property type="component" value="Unassembled WGS sequence"/>
</dbReference>
<dbReference type="InterPro" id="IPR013392">
    <property type="entry name" value="T3SS_HrpB7"/>
</dbReference>
<evidence type="ECO:0000256" key="1">
    <source>
        <dbReference type="SAM" id="MobiDB-lite"/>
    </source>
</evidence>
<organism evidence="2 3">
    <name type="scientific">Paraburkholderia phenazinium</name>
    <dbReference type="NCBI Taxonomy" id="60549"/>
    <lineage>
        <taxon>Bacteria</taxon>
        <taxon>Pseudomonadati</taxon>
        <taxon>Pseudomonadota</taxon>
        <taxon>Betaproteobacteria</taxon>
        <taxon>Burkholderiales</taxon>
        <taxon>Burkholderiaceae</taxon>
        <taxon>Paraburkholderia</taxon>
    </lineage>
</organism>
<dbReference type="EMBL" id="FSRU01000001">
    <property type="protein sequence ID" value="SIO21875.1"/>
    <property type="molecule type" value="Genomic_DNA"/>
</dbReference>
<name>A0A1N6HQD2_9BURK</name>
<dbReference type="OrthoDB" id="9097165at2"/>
<proteinExistence type="predicted"/>